<dbReference type="Pfam" id="PF13347">
    <property type="entry name" value="MFS_2"/>
    <property type="match status" value="1"/>
</dbReference>
<dbReference type="Proteomes" id="UP000799421">
    <property type="component" value="Unassembled WGS sequence"/>
</dbReference>
<evidence type="ECO:0000256" key="2">
    <source>
        <dbReference type="ARBA" id="ARBA00022448"/>
    </source>
</evidence>
<evidence type="ECO:0000313" key="8">
    <source>
        <dbReference type="Proteomes" id="UP000799421"/>
    </source>
</evidence>
<keyword evidence="2" id="KW-0813">Transport</keyword>
<feature type="transmembrane region" description="Helical" evidence="6">
    <location>
        <begin position="273"/>
        <end position="294"/>
    </location>
</feature>
<feature type="transmembrane region" description="Helical" evidence="6">
    <location>
        <begin position="427"/>
        <end position="454"/>
    </location>
</feature>
<dbReference type="EMBL" id="MU005969">
    <property type="protein sequence ID" value="KAF2861882.1"/>
    <property type="molecule type" value="Genomic_DNA"/>
</dbReference>
<protein>
    <recommendedName>
        <fullName evidence="9">MFS general substrate transporter</fullName>
    </recommendedName>
</protein>
<dbReference type="PANTHER" id="PTHR19432:SF76">
    <property type="entry name" value="TRANSPORTER, PUTATIVE (EUROFUNG)-RELATED"/>
    <property type="match status" value="1"/>
</dbReference>
<evidence type="ECO:0000256" key="6">
    <source>
        <dbReference type="SAM" id="Phobius"/>
    </source>
</evidence>
<dbReference type="GO" id="GO:0005886">
    <property type="term" value="C:plasma membrane"/>
    <property type="evidence" value="ECO:0007669"/>
    <property type="project" value="TreeGrafter"/>
</dbReference>
<dbReference type="InterPro" id="IPR036259">
    <property type="entry name" value="MFS_trans_sf"/>
</dbReference>
<feature type="transmembrane region" description="Helical" evidence="6">
    <location>
        <begin position="315"/>
        <end position="335"/>
    </location>
</feature>
<name>A0A6A7C3R4_9PEZI</name>
<keyword evidence="3 6" id="KW-0812">Transmembrane</keyword>
<feature type="transmembrane region" description="Helical" evidence="6">
    <location>
        <begin position="92"/>
        <end position="119"/>
    </location>
</feature>
<evidence type="ECO:0000313" key="7">
    <source>
        <dbReference type="EMBL" id="KAF2861882.1"/>
    </source>
</evidence>
<evidence type="ECO:0000256" key="5">
    <source>
        <dbReference type="ARBA" id="ARBA00023136"/>
    </source>
</evidence>
<evidence type="ECO:0000256" key="4">
    <source>
        <dbReference type="ARBA" id="ARBA00022989"/>
    </source>
</evidence>
<keyword evidence="4 6" id="KW-1133">Transmembrane helix</keyword>
<feature type="transmembrane region" description="Helical" evidence="6">
    <location>
        <begin position="125"/>
        <end position="144"/>
    </location>
</feature>
<reference evidence="7" key="1">
    <citation type="journal article" date="2020" name="Stud. Mycol.">
        <title>101 Dothideomycetes genomes: a test case for predicting lifestyles and emergence of pathogens.</title>
        <authorList>
            <person name="Haridas S."/>
            <person name="Albert R."/>
            <person name="Binder M."/>
            <person name="Bloem J."/>
            <person name="Labutti K."/>
            <person name="Salamov A."/>
            <person name="Andreopoulos B."/>
            <person name="Baker S."/>
            <person name="Barry K."/>
            <person name="Bills G."/>
            <person name="Bluhm B."/>
            <person name="Cannon C."/>
            <person name="Castanera R."/>
            <person name="Culley D."/>
            <person name="Daum C."/>
            <person name="Ezra D."/>
            <person name="Gonzalez J."/>
            <person name="Henrissat B."/>
            <person name="Kuo A."/>
            <person name="Liang C."/>
            <person name="Lipzen A."/>
            <person name="Lutzoni F."/>
            <person name="Magnuson J."/>
            <person name="Mondo S."/>
            <person name="Nolan M."/>
            <person name="Ohm R."/>
            <person name="Pangilinan J."/>
            <person name="Park H.-J."/>
            <person name="Ramirez L."/>
            <person name="Alfaro M."/>
            <person name="Sun H."/>
            <person name="Tritt A."/>
            <person name="Yoshinaga Y."/>
            <person name="Zwiers L.-H."/>
            <person name="Turgeon B."/>
            <person name="Goodwin S."/>
            <person name="Spatafora J."/>
            <person name="Crous P."/>
            <person name="Grigoriev I."/>
        </authorList>
    </citation>
    <scope>NUCLEOTIDE SEQUENCE</scope>
    <source>
        <strain evidence="7">CBS 480.64</strain>
    </source>
</reference>
<organism evidence="7 8">
    <name type="scientific">Piedraia hortae CBS 480.64</name>
    <dbReference type="NCBI Taxonomy" id="1314780"/>
    <lineage>
        <taxon>Eukaryota</taxon>
        <taxon>Fungi</taxon>
        <taxon>Dikarya</taxon>
        <taxon>Ascomycota</taxon>
        <taxon>Pezizomycotina</taxon>
        <taxon>Dothideomycetes</taxon>
        <taxon>Dothideomycetidae</taxon>
        <taxon>Capnodiales</taxon>
        <taxon>Piedraiaceae</taxon>
        <taxon>Piedraia</taxon>
    </lineage>
</organism>
<proteinExistence type="predicted"/>
<evidence type="ECO:0000256" key="1">
    <source>
        <dbReference type="ARBA" id="ARBA00004141"/>
    </source>
</evidence>
<feature type="transmembrane region" description="Helical" evidence="6">
    <location>
        <begin position="385"/>
        <end position="407"/>
    </location>
</feature>
<dbReference type="SUPFAM" id="SSF103473">
    <property type="entry name" value="MFS general substrate transporter"/>
    <property type="match status" value="1"/>
</dbReference>
<evidence type="ECO:0000256" key="3">
    <source>
        <dbReference type="ARBA" id="ARBA00022692"/>
    </source>
</evidence>
<dbReference type="Gene3D" id="1.20.1250.20">
    <property type="entry name" value="MFS general substrate transporter like domains"/>
    <property type="match status" value="1"/>
</dbReference>
<accession>A0A6A7C3R4</accession>
<sequence>MAVSGPIWMGQSHIKGSTESMRMMLLTFASLGLQFCWGTEMTYGTPYLLSLGMSKSKLSLVWVAGPLSGLVMQPVVGLLSDRCTNRWGRRRPFMMAGTFAVVVCLLILGWTEAIVKYFVGDEERIRSLTVVLAVVDIYILDFMINISQSACRALVTDALPAEKQQLGSAWCSRMAGFGQMLVYGLGAIDLQHIFGPLLGDSQFKQVCATAAIAMLIAQGTTCWAVSERILTSPPSQTPTSNNSITSILKQISHTTLNLPDGIRAICHVQLWSWIGWFPFLFYGSTWVGELYLLSAPTTRSKQAILTETGRHASQAFMLFSILNLLGSIFLPSLLYDPSSSAGLPAKNPIHSKKPTLKQAWRWSNFSFAALMALTPFISSFHLATILIALCAFPWSVAGLAPGTFLGVQVNRLASLPLDDEQGDAAGIYFGILNIYTTIPQFLGTGISWVVFSVVEGAGRECRFLRE</sequence>
<feature type="transmembrane region" description="Helical" evidence="6">
    <location>
        <begin position="359"/>
        <end position="378"/>
    </location>
</feature>
<keyword evidence="5 6" id="KW-0472">Membrane</keyword>
<comment type="subcellular location">
    <subcellularLocation>
        <location evidence="1">Membrane</location>
        <topology evidence="1">Multi-pass membrane protein</topology>
    </subcellularLocation>
</comment>
<dbReference type="GO" id="GO:0008506">
    <property type="term" value="F:sucrose:proton symporter activity"/>
    <property type="evidence" value="ECO:0007669"/>
    <property type="project" value="TreeGrafter"/>
</dbReference>
<feature type="transmembrane region" description="Helical" evidence="6">
    <location>
        <begin position="62"/>
        <end position="80"/>
    </location>
</feature>
<keyword evidence="8" id="KW-1185">Reference proteome</keyword>
<evidence type="ECO:0008006" key="9">
    <source>
        <dbReference type="Google" id="ProtNLM"/>
    </source>
</evidence>
<gene>
    <name evidence="7" type="ORF">K470DRAFT_281206</name>
</gene>
<dbReference type="OrthoDB" id="28755at2759"/>
<dbReference type="PANTHER" id="PTHR19432">
    <property type="entry name" value="SUGAR TRANSPORTER"/>
    <property type="match status" value="1"/>
</dbReference>
<dbReference type="AlphaFoldDB" id="A0A6A7C3R4"/>